<dbReference type="AlphaFoldDB" id="A0A387HCU4"/>
<organism evidence="1 2">
    <name type="scientific">Streptomyces hundungensis</name>
    <dbReference type="NCBI Taxonomy" id="1077946"/>
    <lineage>
        <taxon>Bacteria</taxon>
        <taxon>Bacillati</taxon>
        <taxon>Actinomycetota</taxon>
        <taxon>Actinomycetes</taxon>
        <taxon>Kitasatosporales</taxon>
        <taxon>Streptomycetaceae</taxon>
        <taxon>Streptomyces</taxon>
    </lineage>
</organism>
<sequence length="43" mass="4972">MYDLMTLAQGNRPDGPSWFPYAFLAVAVLVGIFLVVRFLNRRR</sequence>
<protein>
    <submittedName>
        <fullName evidence="1">Uncharacterized protein</fullName>
    </submittedName>
</protein>
<gene>
    <name evidence="1" type="ORF">DWB77_00575</name>
</gene>
<proteinExistence type="predicted"/>
<keyword evidence="2" id="KW-1185">Reference proteome</keyword>
<evidence type="ECO:0000313" key="1">
    <source>
        <dbReference type="EMBL" id="AYG78468.1"/>
    </source>
</evidence>
<dbReference type="RefSeq" id="WP_281279973.1">
    <property type="nucleotide sequence ID" value="NZ_CP032698.1"/>
</dbReference>
<reference evidence="1 2" key="1">
    <citation type="submission" date="2018-10" db="EMBL/GenBank/DDBJ databases">
        <title>Relationship between Morphology and Antimicrobial Activity in Streptomyces.</title>
        <authorList>
            <person name="Kang H.J."/>
            <person name="Kim S.B."/>
        </authorList>
    </citation>
    <scope>NUCLEOTIDE SEQUENCE [LARGE SCALE GENOMIC DNA]</scope>
    <source>
        <strain evidence="1 2">BH38</strain>
    </source>
</reference>
<dbReference type="Proteomes" id="UP000271554">
    <property type="component" value="Chromosome"/>
</dbReference>
<dbReference type="KEGG" id="shun:DWB77_00575"/>
<accession>A0A387HCU4</accession>
<dbReference type="EMBL" id="CP032698">
    <property type="protein sequence ID" value="AYG78468.1"/>
    <property type="molecule type" value="Genomic_DNA"/>
</dbReference>
<name>A0A387HCU4_9ACTN</name>
<evidence type="ECO:0000313" key="2">
    <source>
        <dbReference type="Proteomes" id="UP000271554"/>
    </source>
</evidence>